<gene>
    <name evidence="13" type="ORF">KP79_PYT19493</name>
</gene>
<dbReference type="Gene3D" id="4.10.1240.10">
    <property type="entry name" value="GPCR, family 2, extracellular hormone receptor domain"/>
    <property type="match status" value="1"/>
</dbReference>
<comment type="subcellular location">
    <subcellularLocation>
        <location evidence="1">Cell membrane</location>
        <topology evidence="1">Multi-pass membrane protein</topology>
    </subcellularLocation>
</comment>
<dbReference type="OrthoDB" id="6144168at2759"/>
<dbReference type="EMBL" id="NEDP02076731">
    <property type="protein sequence ID" value="OWF35367.1"/>
    <property type="molecule type" value="Genomic_DNA"/>
</dbReference>
<feature type="domain" description="G-protein coupled receptors family 2 profile 2" evidence="12">
    <location>
        <begin position="115"/>
        <end position="361"/>
    </location>
</feature>
<keyword evidence="4 10" id="KW-0812">Transmembrane</keyword>
<organism evidence="13 14">
    <name type="scientific">Mizuhopecten yessoensis</name>
    <name type="common">Japanese scallop</name>
    <name type="synonym">Patinopecten yessoensis</name>
    <dbReference type="NCBI Taxonomy" id="6573"/>
    <lineage>
        <taxon>Eukaryota</taxon>
        <taxon>Metazoa</taxon>
        <taxon>Spiralia</taxon>
        <taxon>Lophotrochozoa</taxon>
        <taxon>Mollusca</taxon>
        <taxon>Bivalvia</taxon>
        <taxon>Autobranchia</taxon>
        <taxon>Pteriomorphia</taxon>
        <taxon>Pectinida</taxon>
        <taxon>Pectinoidea</taxon>
        <taxon>Pectinidae</taxon>
        <taxon>Mizuhopecten</taxon>
    </lineage>
</organism>
<dbReference type="GO" id="GO:0007166">
    <property type="term" value="P:cell surface receptor signaling pathway"/>
    <property type="evidence" value="ECO:0007669"/>
    <property type="project" value="InterPro"/>
</dbReference>
<dbReference type="Pfam" id="PF00002">
    <property type="entry name" value="7tm_2"/>
    <property type="match status" value="1"/>
</dbReference>
<dbReference type="InterPro" id="IPR036445">
    <property type="entry name" value="GPCR_2_extracell_dom_sf"/>
</dbReference>
<dbReference type="InterPro" id="IPR017981">
    <property type="entry name" value="GPCR_2-like_7TM"/>
</dbReference>
<evidence type="ECO:0000256" key="2">
    <source>
        <dbReference type="ARBA" id="ARBA00005314"/>
    </source>
</evidence>
<feature type="transmembrane region" description="Helical" evidence="10">
    <location>
        <begin position="152"/>
        <end position="172"/>
    </location>
</feature>
<keyword evidence="5 10" id="KW-1133">Transmembrane helix</keyword>
<dbReference type="GO" id="GO:0007188">
    <property type="term" value="P:adenylate cyclase-modulating G protein-coupled receptor signaling pathway"/>
    <property type="evidence" value="ECO:0007669"/>
    <property type="project" value="TreeGrafter"/>
</dbReference>
<dbReference type="SMART" id="SM00008">
    <property type="entry name" value="HormR"/>
    <property type="match status" value="1"/>
</dbReference>
<dbReference type="SUPFAM" id="SSF111418">
    <property type="entry name" value="Hormone receptor domain"/>
    <property type="match status" value="1"/>
</dbReference>
<evidence type="ECO:0000256" key="6">
    <source>
        <dbReference type="ARBA" id="ARBA00023040"/>
    </source>
</evidence>
<keyword evidence="7 10" id="KW-0472">Membrane</keyword>
<keyword evidence="8 13" id="KW-0675">Receptor</keyword>
<dbReference type="GO" id="GO:0005886">
    <property type="term" value="C:plasma membrane"/>
    <property type="evidence" value="ECO:0007669"/>
    <property type="project" value="UniProtKB-SubCell"/>
</dbReference>
<dbReference type="InterPro" id="IPR050332">
    <property type="entry name" value="GPCR_2"/>
</dbReference>
<keyword evidence="6" id="KW-0297">G-protein coupled receptor</keyword>
<feature type="transmembrane region" description="Helical" evidence="10">
    <location>
        <begin position="192"/>
        <end position="212"/>
    </location>
</feature>
<dbReference type="STRING" id="6573.A0A210PFY0"/>
<evidence type="ECO:0000259" key="12">
    <source>
        <dbReference type="PROSITE" id="PS50261"/>
    </source>
</evidence>
<evidence type="ECO:0000256" key="9">
    <source>
        <dbReference type="ARBA" id="ARBA00023224"/>
    </source>
</evidence>
<keyword evidence="9" id="KW-0807">Transducer</keyword>
<evidence type="ECO:0000259" key="11">
    <source>
        <dbReference type="PROSITE" id="PS50227"/>
    </source>
</evidence>
<evidence type="ECO:0000313" key="14">
    <source>
        <dbReference type="Proteomes" id="UP000242188"/>
    </source>
</evidence>
<keyword evidence="14" id="KW-1185">Reference proteome</keyword>
<dbReference type="InterPro" id="IPR001879">
    <property type="entry name" value="GPCR_2_extracellular_dom"/>
</dbReference>
<reference evidence="13 14" key="1">
    <citation type="journal article" date="2017" name="Nat. Ecol. Evol.">
        <title>Scallop genome provides insights into evolution of bilaterian karyotype and development.</title>
        <authorList>
            <person name="Wang S."/>
            <person name="Zhang J."/>
            <person name="Jiao W."/>
            <person name="Li J."/>
            <person name="Xun X."/>
            <person name="Sun Y."/>
            <person name="Guo X."/>
            <person name="Huan P."/>
            <person name="Dong B."/>
            <person name="Zhang L."/>
            <person name="Hu X."/>
            <person name="Sun X."/>
            <person name="Wang J."/>
            <person name="Zhao C."/>
            <person name="Wang Y."/>
            <person name="Wang D."/>
            <person name="Huang X."/>
            <person name="Wang R."/>
            <person name="Lv J."/>
            <person name="Li Y."/>
            <person name="Zhang Z."/>
            <person name="Liu B."/>
            <person name="Lu W."/>
            <person name="Hui Y."/>
            <person name="Liang J."/>
            <person name="Zhou Z."/>
            <person name="Hou R."/>
            <person name="Li X."/>
            <person name="Liu Y."/>
            <person name="Li H."/>
            <person name="Ning X."/>
            <person name="Lin Y."/>
            <person name="Zhao L."/>
            <person name="Xing Q."/>
            <person name="Dou J."/>
            <person name="Li Y."/>
            <person name="Mao J."/>
            <person name="Guo H."/>
            <person name="Dou H."/>
            <person name="Li T."/>
            <person name="Mu C."/>
            <person name="Jiang W."/>
            <person name="Fu Q."/>
            <person name="Fu X."/>
            <person name="Miao Y."/>
            <person name="Liu J."/>
            <person name="Yu Q."/>
            <person name="Li R."/>
            <person name="Liao H."/>
            <person name="Li X."/>
            <person name="Kong Y."/>
            <person name="Jiang Z."/>
            <person name="Chourrout D."/>
            <person name="Li R."/>
            <person name="Bao Z."/>
        </authorList>
    </citation>
    <scope>NUCLEOTIDE SEQUENCE [LARGE SCALE GENOMIC DNA]</scope>
    <source>
        <strain evidence="13 14">PY_sf001</strain>
    </source>
</reference>
<dbReference type="Proteomes" id="UP000242188">
    <property type="component" value="Unassembled WGS sequence"/>
</dbReference>
<evidence type="ECO:0000256" key="1">
    <source>
        <dbReference type="ARBA" id="ARBA00004651"/>
    </source>
</evidence>
<evidence type="ECO:0000256" key="8">
    <source>
        <dbReference type="ARBA" id="ARBA00023170"/>
    </source>
</evidence>
<protein>
    <submittedName>
        <fullName evidence="13">Calcitonin gene-related peptide type 1 receptor</fullName>
    </submittedName>
</protein>
<dbReference type="SUPFAM" id="SSF81321">
    <property type="entry name" value="Family A G protein-coupled receptor-like"/>
    <property type="match status" value="1"/>
</dbReference>
<dbReference type="PANTHER" id="PTHR45620">
    <property type="entry name" value="PDF RECEPTOR-LIKE PROTEIN-RELATED"/>
    <property type="match status" value="1"/>
</dbReference>
<keyword evidence="3" id="KW-1003">Cell membrane</keyword>
<feature type="transmembrane region" description="Helical" evidence="10">
    <location>
        <begin position="224"/>
        <end position="246"/>
    </location>
</feature>
<feature type="transmembrane region" description="Helical" evidence="10">
    <location>
        <begin position="306"/>
        <end position="325"/>
    </location>
</feature>
<evidence type="ECO:0000256" key="4">
    <source>
        <dbReference type="ARBA" id="ARBA00022692"/>
    </source>
</evidence>
<accession>A0A210PFY0</accession>
<proteinExistence type="inferred from homology"/>
<dbReference type="AlphaFoldDB" id="A0A210PFY0"/>
<comment type="similarity">
    <text evidence="2">Belongs to the G-protein coupled receptor 2 family.</text>
</comment>
<evidence type="ECO:0000313" key="13">
    <source>
        <dbReference type="EMBL" id="OWF35367.1"/>
    </source>
</evidence>
<dbReference type="Gene3D" id="1.20.1070.10">
    <property type="entry name" value="Rhodopsin 7-helix transmembrane proteins"/>
    <property type="match status" value="1"/>
</dbReference>
<dbReference type="Pfam" id="PF02793">
    <property type="entry name" value="HRM"/>
    <property type="match status" value="1"/>
</dbReference>
<evidence type="ECO:0000256" key="3">
    <source>
        <dbReference type="ARBA" id="ARBA00022475"/>
    </source>
</evidence>
<feature type="domain" description="G-protein coupled receptors family 2 profile 1" evidence="11">
    <location>
        <begin position="22"/>
        <end position="105"/>
    </location>
</feature>
<feature type="transmembrane region" description="Helical" evidence="10">
    <location>
        <begin position="337"/>
        <end position="360"/>
    </location>
</feature>
<dbReference type="PROSITE" id="PS50227">
    <property type="entry name" value="G_PROTEIN_RECEP_F2_3"/>
    <property type="match status" value="1"/>
</dbReference>
<dbReference type="InterPro" id="IPR000832">
    <property type="entry name" value="GPCR_2_secretin-like"/>
</dbReference>
<dbReference type="GO" id="GO:0008528">
    <property type="term" value="F:G protein-coupled peptide receptor activity"/>
    <property type="evidence" value="ECO:0007669"/>
    <property type="project" value="TreeGrafter"/>
</dbReference>
<dbReference type="PRINTS" id="PR00249">
    <property type="entry name" value="GPCRSECRETIN"/>
</dbReference>
<name>A0A210PFY0_MIZYE</name>
<feature type="transmembrane region" description="Helical" evidence="10">
    <location>
        <begin position="266"/>
        <end position="286"/>
    </location>
</feature>
<evidence type="ECO:0000256" key="5">
    <source>
        <dbReference type="ARBA" id="ARBA00022989"/>
    </source>
</evidence>
<dbReference type="PROSITE" id="PS50261">
    <property type="entry name" value="G_PROTEIN_RECEP_F2_4"/>
    <property type="match status" value="1"/>
</dbReference>
<feature type="transmembrane region" description="Helical" evidence="10">
    <location>
        <begin position="116"/>
        <end position="140"/>
    </location>
</feature>
<sequence length="433" mass="48918">MSDKYVHLPASFYSGIRIRKEQCEANVLNNLPPNDGYQYCNATMDRLGGCWNYTRAGSVATIQCPFTTQTAASVSRTCTENATWWMPPNYSSSSYIDFSSCNAKTETTEITEHRHIFLFIAGYSLSILLLTVSLVVFFCYKQLRCGRVSIHKNLFLSYVFTGITWILYYSLVAMDGQVMFDNPLWCRTLRPLAEYFTGCNFAWMFCEGLYLHTTLFKAMSTGKTLLLVCYATGWGLPVILTAIYAGVRGNEEDCTSRCWIDSCYQWILYGPIVVSLVGNIIFLINIIRLLMTKLQQIPESTQKKKAAKAILLLVPLLGLQHLLTPMKPYKGSPLEDFYSYFIAVIVSLQGTFVAIIYCFCNGEVISLLRRKWSQHRLMRGVDVRISGMNATSYTFTEPMHGQSNGKKITNPCTQNGLTVSSLEMVPLKDKADC</sequence>
<dbReference type="PANTHER" id="PTHR45620:SF42">
    <property type="entry name" value="G-PROTEIN COUPLED RECEPTOR SEB-2"/>
    <property type="match status" value="1"/>
</dbReference>
<comment type="caution">
    <text evidence="13">The sequence shown here is derived from an EMBL/GenBank/DDBJ whole genome shotgun (WGS) entry which is preliminary data.</text>
</comment>
<evidence type="ECO:0000256" key="7">
    <source>
        <dbReference type="ARBA" id="ARBA00023136"/>
    </source>
</evidence>
<evidence type="ECO:0000256" key="10">
    <source>
        <dbReference type="SAM" id="Phobius"/>
    </source>
</evidence>